<organism evidence="7 8">
    <name type="scientific">Paracidobacterium acidisoli</name>
    <dbReference type="NCBI Taxonomy" id="2303751"/>
    <lineage>
        <taxon>Bacteria</taxon>
        <taxon>Pseudomonadati</taxon>
        <taxon>Acidobacteriota</taxon>
        <taxon>Terriglobia</taxon>
        <taxon>Terriglobales</taxon>
        <taxon>Acidobacteriaceae</taxon>
        <taxon>Paracidobacterium</taxon>
    </lineage>
</organism>
<evidence type="ECO:0000256" key="5">
    <source>
        <dbReference type="SAM" id="SignalP"/>
    </source>
</evidence>
<keyword evidence="8" id="KW-1185">Reference proteome</keyword>
<dbReference type="Proteomes" id="UP000264702">
    <property type="component" value="Unassembled WGS sequence"/>
</dbReference>
<keyword evidence="2 4" id="KW-0479">Metal-binding</keyword>
<comment type="caution">
    <text evidence="7">The sequence shown here is derived from an EMBL/GenBank/DDBJ whole genome shotgun (WGS) entry which is preliminary data.</text>
</comment>
<protein>
    <submittedName>
        <fullName evidence="7">Cytochrome c</fullName>
    </submittedName>
</protein>
<evidence type="ECO:0000313" key="7">
    <source>
        <dbReference type="EMBL" id="RFU15783.1"/>
    </source>
</evidence>
<keyword evidence="3 4" id="KW-0408">Iron</keyword>
<feature type="chain" id="PRO_5016738589" evidence="5">
    <location>
        <begin position="28"/>
        <end position="259"/>
    </location>
</feature>
<dbReference type="InterPro" id="IPR036909">
    <property type="entry name" value="Cyt_c-like_dom_sf"/>
</dbReference>
<evidence type="ECO:0000256" key="4">
    <source>
        <dbReference type="PROSITE-ProRule" id="PRU00433"/>
    </source>
</evidence>
<feature type="signal peptide" evidence="5">
    <location>
        <begin position="1"/>
        <end position="27"/>
    </location>
</feature>
<accession>A0A372IMH6</accession>
<dbReference type="AlphaFoldDB" id="A0A372IMH6"/>
<proteinExistence type="predicted"/>
<dbReference type="PROSITE" id="PS51007">
    <property type="entry name" value="CYTC"/>
    <property type="match status" value="2"/>
</dbReference>
<dbReference type="SUPFAM" id="SSF46626">
    <property type="entry name" value="Cytochrome c"/>
    <property type="match status" value="2"/>
</dbReference>
<dbReference type="Pfam" id="PF13442">
    <property type="entry name" value="Cytochrome_CBB3"/>
    <property type="match status" value="1"/>
</dbReference>
<evidence type="ECO:0000256" key="1">
    <source>
        <dbReference type="ARBA" id="ARBA00022617"/>
    </source>
</evidence>
<evidence type="ECO:0000313" key="8">
    <source>
        <dbReference type="Proteomes" id="UP000264702"/>
    </source>
</evidence>
<reference evidence="7 8" key="1">
    <citation type="submission" date="2018-08" db="EMBL/GenBank/DDBJ databases">
        <title>Acidipila sp. 4G-K13, an acidobacterium isolated from forest soil.</title>
        <authorList>
            <person name="Gao Z.-H."/>
            <person name="Qiu L.-H."/>
        </authorList>
    </citation>
    <scope>NUCLEOTIDE SEQUENCE [LARGE SCALE GENOMIC DNA]</scope>
    <source>
        <strain evidence="7 8">4G-K13</strain>
    </source>
</reference>
<dbReference type="GO" id="GO:0009055">
    <property type="term" value="F:electron transfer activity"/>
    <property type="evidence" value="ECO:0007669"/>
    <property type="project" value="InterPro"/>
</dbReference>
<dbReference type="PANTHER" id="PTHR33751">
    <property type="entry name" value="CBB3-TYPE CYTOCHROME C OXIDASE SUBUNIT FIXP"/>
    <property type="match status" value="1"/>
</dbReference>
<feature type="domain" description="Cytochrome c" evidence="6">
    <location>
        <begin position="134"/>
        <end position="259"/>
    </location>
</feature>
<name>A0A372IMH6_9BACT</name>
<feature type="domain" description="Cytochrome c" evidence="6">
    <location>
        <begin position="38"/>
        <end position="118"/>
    </location>
</feature>
<dbReference type="EMBL" id="QVQT01000005">
    <property type="protein sequence ID" value="RFU15783.1"/>
    <property type="molecule type" value="Genomic_DNA"/>
</dbReference>
<evidence type="ECO:0000256" key="2">
    <source>
        <dbReference type="ARBA" id="ARBA00022723"/>
    </source>
</evidence>
<keyword evidence="1 4" id="KW-0349">Heme</keyword>
<dbReference type="GO" id="GO:0046872">
    <property type="term" value="F:metal ion binding"/>
    <property type="evidence" value="ECO:0007669"/>
    <property type="project" value="UniProtKB-KW"/>
</dbReference>
<dbReference type="InterPro" id="IPR009056">
    <property type="entry name" value="Cyt_c-like_dom"/>
</dbReference>
<evidence type="ECO:0000256" key="3">
    <source>
        <dbReference type="ARBA" id="ARBA00023004"/>
    </source>
</evidence>
<keyword evidence="5" id="KW-0732">Signal</keyword>
<evidence type="ECO:0000259" key="6">
    <source>
        <dbReference type="PROSITE" id="PS51007"/>
    </source>
</evidence>
<sequence>MNLPSKIVVLLRATGVAMVLLVSTVTAVRAQAPAVDPAAAARGKGIFGANCSFCHGAQATGTEQAPNLLRSPLVFQDKGGDVLGPFLKTGRPTLGMPSFASLAPAQVSDIAAFLHQRLTEVRGKRLPEAALLVGNADAGRAYFNGPGKCSTCHSPTGDLAGIGTKLQPLALTTAFLTPQAKPEQVRVTLPSGEAVSGTLKFMDEFTVALIDSSGTYHSWVRSSVKSVDVTDPLAAHKEMLPHYTDTEIHNLLAYLVTLK</sequence>
<dbReference type="PANTHER" id="PTHR33751:SF1">
    <property type="entry name" value="CBB3-TYPE CYTOCHROME C OXIDASE SUBUNIT FIXP"/>
    <property type="match status" value="1"/>
</dbReference>
<gene>
    <name evidence="7" type="ORF">D0Y96_15165</name>
</gene>
<dbReference type="InterPro" id="IPR050597">
    <property type="entry name" value="Cytochrome_c_Oxidase_Subunit"/>
</dbReference>
<dbReference type="GO" id="GO:0020037">
    <property type="term" value="F:heme binding"/>
    <property type="evidence" value="ECO:0007669"/>
    <property type="project" value="InterPro"/>
</dbReference>
<dbReference type="Gene3D" id="1.10.760.10">
    <property type="entry name" value="Cytochrome c-like domain"/>
    <property type="match status" value="1"/>
</dbReference>